<evidence type="ECO:0000256" key="1">
    <source>
        <dbReference type="ARBA" id="ARBA00004141"/>
    </source>
</evidence>
<evidence type="ECO:0000256" key="5">
    <source>
        <dbReference type="RuleBase" id="RU363122"/>
    </source>
</evidence>
<dbReference type="EMBL" id="JAKMXF010000110">
    <property type="protein sequence ID" value="KAI6657943.1"/>
    <property type="molecule type" value="Genomic_DNA"/>
</dbReference>
<comment type="caution">
    <text evidence="8">The sequence shown here is derived from an EMBL/GenBank/DDBJ whole genome shotgun (WGS) entry which is preliminary data.</text>
</comment>
<dbReference type="InterPro" id="IPR007273">
    <property type="entry name" value="SCAMP"/>
</dbReference>
<feature type="transmembrane region" description="Helical" evidence="5">
    <location>
        <begin position="257"/>
        <end position="290"/>
    </location>
</feature>
<keyword evidence="3 5" id="KW-1133">Transmembrane helix</keyword>
<evidence type="ECO:0000256" key="7">
    <source>
        <dbReference type="SAM" id="MobiDB-lite"/>
    </source>
</evidence>
<dbReference type="GO" id="GO:0032588">
    <property type="term" value="C:trans-Golgi network membrane"/>
    <property type="evidence" value="ECO:0007669"/>
    <property type="project" value="TreeGrafter"/>
</dbReference>
<feature type="transmembrane region" description="Helical" evidence="5">
    <location>
        <begin position="302"/>
        <end position="328"/>
    </location>
</feature>
<keyword evidence="9" id="KW-1185">Reference proteome</keyword>
<organism evidence="8 9">
    <name type="scientific">Oopsacas minuta</name>
    <dbReference type="NCBI Taxonomy" id="111878"/>
    <lineage>
        <taxon>Eukaryota</taxon>
        <taxon>Metazoa</taxon>
        <taxon>Porifera</taxon>
        <taxon>Hexactinellida</taxon>
        <taxon>Hexasterophora</taxon>
        <taxon>Lyssacinosida</taxon>
        <taxon>Leucopsacidae</taxon>
        <taxon>Oopsacas</taxon>
    </lineage>
</organism>
<keyword evidence="6" id="KW-0175">Coiled coil</keyword>
<proteinExistence type="inferred from homology"/>
<feature type="compositionally biased region" description="Basic and acidic residues" evidence="7">
    <location>
        <begin position="11"/>
        <end position="25"/>
    </location>
</feature>
<comment type="similarity">
    <text evidence="5">Belongs to the SCAMP family.</text>
</comment>
<feature type="transmembrane region" description="Helical" evidence="5">
    <location>
        <begin position="223"/>
        <end position="245"/>
    </location>
</feature>
<dbReference type="AlphaFoldDB" id="A0AAV7K9M3"/>
<dbReference type="Proteomes" id="UP001165289">
    <property type="component" value="Unassembled WGS sequence"/>
</dbReference>
<evidence type="ECO:0000256" key="2">
    <source>
        <dbReference type="ARBA" id="ARBA00022692"/>
    </source>
</evidence>
<reference evidence="8 9" key="1">
    <citation type="journal article" date="2023" name="BMC Biol.">
        <title>The compact genome of the sponge Oopsacas minuta (Hexactinellida) is lacking key metazoan core genes.</title>
        <authorList>
            <person name="Santini S."/>
            <person name="Schenkelaars Q."/>
            <person name="Jourda C."/>
            <person name="Duchesne M."/>
            <person name="Belahbib H."/>
            <person name="Rocher C."/>
            <person name="Selva M."/>
            <person name="Riesgo A."/>
            <person name="Vervoort M."/>
            <person name="Leys S.P."/>
            <person name="Kodjabachian L."/>
            <person name="Le Bivic A."/>
            <person name="Borchiellini C."/>
            <person name="Claverie J.M."/>
            <person name="Renard E."/>
        </authorList>
    </citation>
    <scope>NUCLEOTIDE SEQUENCE [LARGE SCALE GENOMIC DNA]</scope>
    <source>
        <strain evidence="8">SPO-2</strain>
    </source>
</reference>
<feature type="coiled-coil region" evidence="6">
    <location>
        <begin position="111"/>
        <end position="138"/>
    </location>
</feature>
<evidence type="ECO:0000256" key="6">
    <source>
        <dbReference type="SAM" id="Coils"/>
    </source>
</evidence>
<feature type="transmembrane region" description="Helical" evidence="5">
    <location>
        <begin position="183"/>
        <end position="211"/>
    </location>
</feature>
<dbReference type="GO" id="GO:0015031">
    <property type="term" value="P:protein transport"/>
    <property type="evidence" value="ECO:0007669"/>
    <property type="project" value="InterPro"/>
</dbReference>
<evidence type="ECO:0000256" key="3">
    <source>
        <dbReference type="ARBA" id="ARBA00022989"/>
    </source>
</evidence>
<feature type="compositionally biased region" description="Pro residues" evidence="7">
    <location>
        <begin position="34"/>
        <end position="44"/>
    </location>
</feature>
<protein>
    <recommendedName>
        <fullName evidence="5">Secretory carrier-associated membrane protein</fullName>
        <shortName evidence="5">Secretory carrier membrane protein</shortName>
    </recommendedName>
</protein>
<evidence type="ECO:0000313" key="9">
    <source>
        <dbReference type="Proteomes" id="UP001165289"/>
    </source>
</evidence>
<keyword evidence="4 5" id="KW-0472">Membrane</keyword>
<gene>
    <name evidence="8" type="ORF">LOD99_15660</name>
</gene>
<evidence type="ECO:0000313" key="8">
    <source>
        <dbReference type="EMBL" id="KAI6657943.1"/>
    </source>
</evidence>
<feature type="region of interest" description="Disordered" evidence="7">
    <location>
        <begin position="1"/>
        <end position="79"/>
    </location>
</feature>
<dbReference type="Pfam" id="PF04144">
    <property type="entry name" value="SCAMP"/>
    <property type="match status" value="1"/>
</dbReference>
<sequence length="402" mass="44149">MSDSNPFADPVHTERFDEKKGKAIRAESPSTPLIAPPPPRPSAPVVPSAPKKDLDDYNPFDDAQQPHSKPVDKPPRGAEGISWFGFRTKKYIIQPGEETSDARPPTYSDTNTAAMRELKQREDELAKREQAIREREENIGQDVPIRPNNFPPLPKFCPVKPCFYHDISVDIPPEQQRLVRGVLIWWIVHCVLYIINFLLSFIGMVAIIAVGNSDNSGTFFANFGLALGLLVLFLPASLFCLYLPLYRAFRNDSSMNFMCFFFVCVFQFGIYICHAFGIPGGCGFILSVFLFSSGGATSNVFLPILGGVYLIFGLFWLALAGVLAFFVYKVHRYYRLSGASLAAARQEMFTTAASNEALRSAVKTGIHEAATNEAVRSAVADGVKSGVKSGITGVQTGISAAT</sequence>
<evidence type="ECO:0000256" key="4">
    <source>
        <dbReference type="ARBA" id="ARBA00023136"/>
    </source>
</evidence>
<dbReference type="GO" id="GO:0055038">
    <property type="term" value="C:recycling endosome membrane"/>
    <property type="evidence" value="ECO:0007669"/>
    <property type="project" value="TreeGrafter"/>
</dbReference>
<keyword evidence="5" id="KW-0813">Transport</keyword>
<dbReference type="PANTHER" id="PTHR10687">
    <property type="entry name" value="SECRETORY CARRIER-ASSOCIATED MEMBRANE PROTEIN SCAMP"/>
    <property type="match status" value="1"/>
</dbReference>
<accession>A0AAV7K9M3</accession>
<comment type="subcellular location">
    <subcellularLocation>
        <location evidence="1 5">Membrane</location>
        <topology evidence="1 5">Multi-pass membrane protein</topology>
    </subcellularLocation>
</comment>
<name>A0AAV7K9M3_9METZ</name>
<keyword evidence="2 5" id="KW-0812">Transmembrane</keyword>
<dbReference type="PANTHER" id="PTHR10687:SF2">
    <property type="entry name" value="SECRETORY CARRIER-ASSOCIATED MEMBRANE PROTEIN"/>
    <property type="match status" value="1"/>
</dbReference>